<comment type="function">
    <text evidence="3">Accessory subunit of the mitochondrial membrane respiratory chain NADH dehydrogenase (Complex I), that is believed not to be involved in catalysis. Complex I functions in the transfer of electrons from NADH to the respiratory chain. The immediate electron acceptor for the enzyme is believed to be ubiquinone.</text>
</comment>
<dbReference type="Pfam" id="PF05071">
    <property type="entry name" value="NDUFA12"/>
    <property type="match status" value="1"/>
</dbReference>
<comment type="similarity">
    <text evidence="1 3">Belongs to the complex I NDUFA12 subunit family.</text>
</comment>
<reference evidence="4" key="1">
    <citation type="journal article" date="2010" name="Science">
        <title>The genome of the Western clawed frog Xenopus tropicalis.</title>
        <authorList>
            <person name="Hellsten U."/>
            <person name="Harland R.M."/>
            <person name="Gilchrist M.J."/>
            <person name="Hendrix D."/>
            <person name="Jurka J."/>
            <person name="Kapitonov V."/>
            <person name="Ovcharenko I."/>
            <person name="Putnam N.H."/>
            <person name="Shu S."/>
            <person name="Taher L."/>
            <person name="Blitz I.L."/>
            <person name="Blumberg B."/>
            <person name="Dichmann D.S."/>
            <person name="Dubchak I."/>
            <person name="Amaya E."/>
            <person name="Detter J.C."/>
            <person name="Fletcher R."/>
            <person name="Gerhard D.S."/>
            <person name="Goodstein D."/>
            <person name="Graves T."/>
            <person name="Grigoriev I.V."/>
            <person name="Grimwood J."/>
            <person name="Kawashima T."/>
            <person name="Lindquist E."/>
            <person name="Lucas S.M."/>
            <person name="Mead P.E."/>
            <person name="Mitros T."/>
            <person name="Ogino H."/>
            <person name="Ohta Y."/>
            <person name="Poliakov A.V."/>
            <person name="Pollet N."/>
            <person name="Robert J."/>
            <person name="Salamov A."/>
            <person name="Sater A.K."/>
            <person name="Schmutz J."/>
            <person name="Terry A."/>
            <person name="Vize P.D."/>
            <person name="Warren W.C."/>
            <person name="Wells D."/>
            <person name="Wills A."/>
            <person name="Wilson R.K."/>
            <person name="Zimmerman L.B."/>
            <person name="Zorn A.M."/>
            <person name="Grainger R."/>
            <person name="Grammer T."/>
            <person name="Khokha M.K."/>
            <person name="Richardson P.M."/>
            <person name="Rokhsar D.S."/>
        </authorList>
    </citation>
    <scope>NUCLEOTIDE SEQUENCE [LARGE SCALE GENOMIC DNA]</scope>
    <source>
        <strain evidence="4">Nigerian</strain>
    </source>
</reference>
<keyword evidence="3" id="KW-0472">Membrane</keyword>
<protein>
    <recommendedName>
        <fullName evidence="2 3">NADH dehydrogenase [ubiquinone] 1 alpha subcomplex subunit 12</fullName>
    </recommendedName>
</protein>
<comment type="subunit">
    <text evidence="3">Complex I is composed of 45 different subunits.</text>
</comment>
<dbReference type="InterPro" id="IPR007763">
    <property type="entry name" value="NDUFA12"/>
</dbReference>
<gene>
    <name evidence="4" type="primary">ndufa12</name>
</gene>
<dbReference type="PANTHER" id="PTHR12910">
    <property type="entry name" value="NADH-UBIQUINONE OXIDOREDUCTASE SUBUNIT B17.2"/>
    <property type="match status" value="1"/>
</dbReference>
<keyword evidence="3" id="KW-0999">Mitochondrion inner membrane</keyword>
<name>A0A803JJQ8_XENTR</name>
<dbReference type="FunCoup" id="A0A803JJQ8">
    <property type="interactions" value="2098"/>
</dbReference>
<proteinExistence type="inferred from homology"/>
<keyword evidence="3" id="KW-0496">Mitochondrion</keyword>
<evidence type="ECO:0000256" key="2">
    <source>
        <dbReference type="ARBA" id="ARBA00040285"/>
    </source>
</evidence>
<keyword evidence="3" id="KW-0813">Transport</keyword>
<evidence type="ECO:0000256" key="1">
    <source>
        <dbReference type="ARBA" id="ARBA00007355"/>
    </source>
</evidence>
<organism evidence="4">
    <name type="scientific">Xenopus tropicalis</name>
    <name type="common">Western clawed frog</name>
    <name type="synonym">Silurana tropicalis</name>
    <dbReference type="NCBI Taxonomy" id="8364"/>
    <lineage>
        <taxon>Eukaryota</taxon>
        <taxon>Metazoa</taxon>
        <taxon>Chordata</taxon>
        <taxon>Craniata</taxon>
        <taxon>Vertebrata</taxon>
        <taxon>Euteleostomi</taxon>
        <taxon>Amphibia</taxon>
        <taxon>Batrachia</taxon>
        <taxon>Anura</taxon>
        <taxon>Pipoidea</taxon>
        <taxon>Pipidae</taxon>
        <taxon>Xenopodinae</taxon>
        <taxon>Xenopus</taxon>
        <taxon>Silurana</taxon>
    </lineage>
</organism>
<dbReference type="GO" id="GO:0045271">
    <property type="term" value="C:respiratory chain complex I"/>
    <property type="evidence" value="ECO:0007669"/>
    <property type="project" value="InterPro"/>
</dbReference>
<dbReference type="AlphaFoldDB" id="A0A803JJQ8"/>
<dbReference type="GeneTree" id="ENSGT00390000005848"/>
<dbReference type="Bgee" id="ENSXETG00000023839">
    <property type="expression patterns" value="Expressed in skeletal muscle tissue and 13 other cell types or tissues"/>
</dbReference>
<dbReference type="GO" id="GO:0005743">
    <property type="term" value="C:mitochondrial inner membrane"/>
    <property type="evidence" value="ECO:0007669"/>
    <property type="project" value="UniProtKB-SubCell"/>
</dbReference>
<dbReference type="InParanoid" id="A0A803JJQ8"/>
<accession>A0A803JJQ8</accession>
<evidence type="ECO:0000256" key="3">
    <source>
        <dbReference type="RuleBase" id="RU363103"/>
    </source>
</evidence>
<dbReference type="Xenbase" id="XB-GENE-5730172">
    <property type="gene designation" value="ndufa12"/>
</dbReference>
<keyword evidence="3" id="KW-0249">Electron transport</keyword>
<keyword evidence="3" id="KW-0679">Respiratory chain</keyword>
<dbReference type="Ensembl" id="ENSXETT00000113224">
    <property type="protein sequence ID" value="ENSXETP00000108179"/>
    <property type="gene ID" value="ENSXETG00000023839"/>
</dbReference>
<comment type="subcellular location">
    <subcellularLocation>
        <location evidence="3">Mitochondrion inner membrane</location>
        <topology evidence="3">Peripheral membrane protein</topology>
        <orientation evidence="3">Matrix side</orientation>
    </subcellularLocation>
</comment>
<dbReference type="PANTHER" id="PTHR12910:SF2">
    <property type="entry name" value="NADH DEHYDROGENASE [UBIQUINONE] 1 ALPHA SUBCOMPLEX SUBUNIT 12"/>
    <property type="match status" value="1"/>
</dbReference>
<sequence length="155" mass="17882">EGPCVSSRTHFTEGLCLLPLRENVGVLAAGTEGTGTDPGSRVNDLKTGTLVGVDQHGNKYYEDKRYFFARHRWVDYTNEMNGKPTYWEVDGSMVPPEWHRWLHCMTEEPPTTHPPTTHKFVWQNHKFNVSGTKEQYVPFPTTRKKIEEWVPPQPK</sequence>
<evidence type="ECO:0000313" key="4">
    <source>
        <dbReference type="Ensembl" id="ENSXETP00000108179"/>
    </source>
</evidence>
<reference evidence="4" key="2">
    <citation type="submission" date="2021-03" db="UniProtKB">
        <authorList>
            <consortium name="Ensembl"/>
        </authorList>
    </citation>
    <scope>IDENTIFICATION</scope>
</reference>